<dbReference type="SUPFAM" id="SSF56801">
    <property type="entry name" value="Acetyl-CoA synthetase-like"/>
    <property type="match status" value="1"/>
</dbReference>
<proteinExistence type="predicted"/>
<dbReference type="Pfam" id="PF00501">
    <property type="entry name" value="AMP-binding"/>
    <property type="match status" value="1"/>
</dbReference>
<feature type="domain" description="AMP-dependent synthetase/ligase" evidence="1">
    <location>
        <begin position="99"/>
        <end position="314"/>
    </location>
</feature>
<dbReference type="InterPro" id="IPR000873">
    <property type="entry name" value="AMP-dep_synth/lig_dom"/>
</dbReference>
<dbReference type="Pfam" id="PF14535">
    <property type="entry name" value="AMP-binding_C_2"/>
    <property type="match status" value="1"/>
</dbReference>
<keyword evidence="3" id="KW-0436">Ligase</keyword>
<evidence type="ECO:0000313" key="4">
    <source>
        <dbReference type="Proteomes" id="UP000013966"/>
    </source>
</evidence>
<dbReference type="HOGENOM" id="CLU_035301_1_2_4"/>
<dbReference type="InterPro" id="IPR042099">
    <property type="entry name" value="ANL_N_sf"/>
</dbReference>
<keyword evidence="3" id="KW-0614">Plasmid</keyword>
<dbReference type="AlphaFoldDB" id="R4X0R9"/>
<dbReference type="InterPro" id="IPR028154">
    <property type="entry name" value="AMP-dep_Lig_C"/>
</dbReference>
<sequence length="459" mass="50514">MNHAYDKRNDMDVAAHPATHGVFFDEAFETLPPAGVRRHQDALWAAQWPYLRARSAFYRTKLARWIGRDDITLDTLQELPFTEKDELRVSQEGASPYGDYVACAESGIARLHRTSGTTGRPLILANSTRDAQDIARVGARSMWAAGLRPDDRVVHCLNYCMWTGGFTDHTILEATGATVVPFGVGSTRLLIDSILSLGINAISCTPSYPALIEQVLRETGGPAPRDLGLKLGLFGGEAGLDNPELRAAMEDKWGFQVRNANFGLSEVLSILGGQTDWTHDLLYHAADVVFAEIVDPQTLARVPIEAGATGELVCTHLRKQCQPLVRYRTRDVVTVTAADPGPDGRSAWRFRVTGRTDDMFNVRGVNVFPGAVRLAVEALPQWASGMFRIVLKGPGPYDRIAMTVEAAHGLPVERWNDAAMRIEAAVRERIGASATVTMVPFEHFPRTEGKTRWIDKEPA</sequence>
<evidence type="ECO:0000313" key="3">
    <source>
        <dbReference type="EMBL" id="BAN27805.1"/>
    </source>
</evidence>
<feature type="domain" description="AMP-dependent ligase C-terminal" evidence="2">
    <location>
        <begin position="364"/>
        <end position="453"/>
    </location>
</feature>
<dbReference type="Gene3D" id="3.40.50.12780">
    <property type="entry name" value="N-terminal domain of ligase-like"/>
    <property type="match status" value="1"/>
</dbReference>
<reference evidence="3 4" key="1">
    <citation type="journal article" date="2013" name="Genome Announc.">
        <title>Complete Genome Sequence of Burkholderia sp. Strain RPE64, Bacterial Symbiont of the Bean Bug Riptortus pedestris.</title>
        <authorList>
            <person name="Shibata T.F."/>
            <person name="Maeda T."/>
            <person name="Nikoh N."/>
            <person name="Yamaguchi K."/>
            <person name="Oshima K."/>
            <person name="Hattori M."/>
            <person name="Nishiyama T."/>
            <person name="Hasebe M."/>
            <person name="Fukatsu T."/>
            <person name="Kikuchi Y."/>
            <person name="Shigenobu S."/>
        </authorList>
    </citation>
    <scope>NUCLEOTIDE SEQUENCE [LARGE SCALE GENOMIC DNA]</scope>
    <source>
        <plasmid evidence="3 4">p1</plasmid>
    </source>
</reference>
<evidence type="ECO:0000259" key="2">
    <source>
        <dbReference type="Pfam" id="PF14535"/>
    </source>
</evidence>
<protein>
    <submittedName>
        <fullName evidence="3">Phenylacetate-CoA ligase</fullName>
    </submittedName>
</protein>
<dbReference type="Proteomes" id="UP000013966">
    <property type="component" value="Plasmid p1"/>
</dbReference>
<dbReference type="GO" id="GO:0016874">
    <property type="term" value="F:ligase activity"/>
    <property type="evidence" value="ECO:0007669"/>
    <property type="project" value="UniProtKB-KW"/>
</dbReference>
<gene>
    <name evidence="3" type="ORF">BRPE64_DCDS08690</name>
</gene>
<evidence type="ECO:0000259" key="1">
    <source>
        <dbReference type="Pfam" id="PF00501"/>
    </source>
</evidence>
<dbReference type="PATRIC" id="fig|758793.3.peg.6012"/>
<reference evidence="3 4" key="2">
    <citation type="journal article" date="2018" name="Int. J. Syst. Evol. Microbiol.">
        <title>Burkholderia insecticola sp. nov., a gut symbiotic bacterium of the bean bug Riptortus pedestris.</title>
        <authorList>
            <person name="Takeshita K."/>
            <person name="Tamaki H."/>
            <person name="Ohbayashi T."/>
            <person name="Meng X.-Y."/>
            <person name="Sone T."/>
            <person name="Mitani Y."/>
            <person name="Peeters C."/>
            <person name="Kikuchi Y."/>
            <person name="Vandamme P."/>
        </authorList>
    </citation>
    <scope>NUCLEOTIDE SEQUENCE [LARGE SCALE GENOMIC DNA]</scope>
    <source>
        <strain evidence="3">RPE64</strain>
        <plasmid evidence="3 4">p1</plasmid>
    </source>
</reference>
<organism evidence="3 4">
    <name type="scientific">Caballeronia insecticola</name>
    <dbReference type="NCBI Taxonomy" id="758793"/>
    <lineage>
        <taxon>Bacteria</taxon>
        <taxon>Pseudomonadati</taxon>
        <taxon>Pseudomonadota</taxon>
        <taxon>Betaproteobacteria</taxon>
        <taxon>Burkholderiales</taxon>
        <taxon>Burkholderiaceae</taxon>
        <taxon>Caballeronia</taxon>
    </lineage>
</organism>
<dbReference type="KEGG" id="buo:BRPE64_DCDS08690"/>
<keyword evidence="4" id="KW-1185">Reference proteome</keyword>
<dbReference type="EMBL" id="AP013061">
    <property type="protein sequence ID" value="BAN27805.1"/>
    <property type="molecule type" value="Genomic_DNA"/>
</dbReference>
<accession>R4X0R9</accession>
<geneLocation type="plasmid" evidence="3 4">
    <name>p1</name>
</geneLocation>
<dbReference type="InterPro" id="IPR045851">
    <property type="entry name" value="AMP-bd_C_sf"/>
</dbReference>
<name>R4X0R9_9BURK</name>
<dbReference type="PANTHER" id="PTHR43845">
    <property type="entry name" value="BLR5969 PROTEIN"/>
    <property type="match status" value="1"/>
</dbReference>
<dbReference type="Gene3D" id="3.30.300.30">
    <property type="match status" value="1"/>
</dbReference>
<dbReference type="PANTHER" id="PTHR43845:SF1">
    <property type="entry name" value="BLR5969 PROTEIN"/>
    <property type="match status" value="1"/>
</dbReference>